<dbReference type="PANTHER" id="PTHR30619">
    <property type="entry name" value="DNA INTERNALIZATION/COMPETENCE PROTEIN COMEC/REC2"/>
    <property type="match status" value="1"/>
</dbReference>
<comment type="caution">
    <text evidence="2">The sequence shown here is derived from an EMBL/GenBank/DDBJ whole genome shotgun (WGS) entry which is preliminary data.</text>
</comment>
<dbReference type="Proteomes" id="UP001207654">
    <property type="component" value="Unassembled WGS sequence"/>
</dbReference>
<proteinExistence type="predicted"/>
<dbReference type="InterPro" id="IPR052159">
    <property type="entry name" value="Competence_DNA_uptake"/>
</dbReference>
<organism evidence="2 3">
    <name type="scientific">Archangium lansingense</name>
    <dbReference type="NCBI Taxonomy" id="2995310"/>
    <lineage>
        <taxon>Bacteria</taxon>
        <taxon>Pseudomonadati</taxon>
        <taxon>Myxococcota</taxon>
        <taxon>Myxococcia</taxon>
        <taxon>Myxococcales</taxon>
        <taxon>Cystobacterineae</taxon>
        <taxon>Archangiaceae</taxon>
        <taxon>Archangium</taxon>
    </lineage>
</organism>
<dbReference type="SUPFAM" id="SSF56281">
    <property type="entry name" value="Metallo-hydrolase/oxidoreductase"/>
    <property type="match status" value="1"/>
</dbReference>
<dbReference type="PANTHER" id="PTHR30619:SF1">
    <property type="entry name" value="RECOMBINATION PROTEIN 2"/>
    <property type="match status" value="1"/>
</dbReference>
<evidence type="ECO:0000313" key="3">
    <source>
        <dbReference type="Proteomes" id="UP001207654"/>
    </source>
</evidence>
<dbReference type="Gene3D" id="3.60.15.10">
    <property type="entry name" value="Ribonuclease Z/Hydroxyacylglutathione hydrolase-like"/>
    <property type="match status" value="1"/>
</dbReference>
<dbReference type="EMBL" id="JAPNKA010000001">
    <property type="protein sequence ID" value="MCY1079468.1"/>
    <property type="molecule type" value="Genomic_DNA"/>
</dbReference>
<name>A0ABT4ACR7_9BACT</name>
<keyword evidence="3" id="KW-1185">Reference proteome</keyword>
<protein>
    <submittedName>
        <fullName evidence="2">MBL fold metallo-hydrolase</fullName>
    </submittedName>
</protein>
<evidence type="ECO:0000259" key="1">
    <source>
        <dbReference type="Pfam" id="PF00753"/>
    </source>
</evidence>
<evidence type="ECO:0000313" key="2">
    <source>
        <dbReference type="EMBL" id="MCY1079468.1"/>
    </source>
</evidence>
<dbReference type="Pfam" id="PF00753">
    <property type="entry name" value="Lactamase_B"/>
    <property type="match status" value="1"/>
</dbReference>
<sequence>MLKLEMLPAGCGDCLILEHVHDGRTHRILIDGGTSASYPALRARLSLEIRPHFDLIIVTHVDVDHIGGVLELLKDTTLGVTYDDLWFNGFLHMKPFLADALGAEAMTTPAREGHANDDLLGPAQGEALAMLAKAGRWNEAFHRGPVVALDAGALPRIELPGGLALTVLSPTPATLQKMALVWAREVRSAEEELAQPVSSGGEQVDRLGGLDVKALASEPEQRDDAPANGSSIALLAELGSHACLLAADAWPNVLATTIQRLLRERGLRRLPVGAVKLPHHGSKRNVTRDWLDLVECSDFLISTDGTRYRHPDAQAIARLISARRDVRLHFNSASPSALRWQSESLQVRYGFTTVYPGSGGESLALMLG</sequence>
<feature type="domain" description="Metallo-beta-lactamase" evidence="1">
    <location>
        <begin position="23"/>
        <end position="80"/>
    </location>
</feature>
<dbReference type="InterPro" id="IPR036866">
    <property type="entry name" value="RibonucZ/Hydroxyglut_hydro"/>
</dbReference>
<accession>A0ABT4ACR7</accession>
<dbReference type="RefSeq" id="WP_267538185.1">
    <property type="nucleotide sequence ID" value="NZ_JAPNKA010000001.1"/>
</dbReference>
<gene>
    <name evidence="2" type="ORF">OV287_33925</name>
</gene>
<dbReference type="InterPro" id="IPR001279">
    <property type="entry name" value="Metallo-B-lactamas"/>
</dbReference>
<reference evidence="2 3" key="1">
    <citation type="submission" date="2022-11" db="EMBL/GenBank/DDBJ databases">
        <title>Minimal conservation of predation-associated metabolite biosynthetic gene clusters underscores biosynthetic potential of Myxococcota including descriptions for ten novel species: Archangium lansinium sp. nov., Myxococcus landrumus sp. nov., Nannocystis bai.</title>
        <authorList>
            <person name="Ahearne A."/>
            <person name="Stevens C."/>
            <person name="Phillips K."/>
        </authorList>
    </citation>
    <scope>NUCLEOTIDE SEQUENCE [LARGE SCALE GENOMIC DNA]</scope>
    <source>
        <strain evidence="2 3">MIWBW</strain>
    </source>
</reference>